<accession>A0ACC1M8S9</accession>
<evidence type="ECO:0000313" key="2">
    <source>
        <dbReference type="Proteomes" id="UP001139981"/>
    </source>
</evidence>
<reference evidence="1" key="1">
    <citation type="submission" date="2022-07" db="EMBL/GenBank/DDBJ databases">
        <title>Phylogenomic reconstructions and comparative analyses of Kickxellomycotina fungi.</title>
        <authorList>
            <person name="Reynolds N.K."/>
            <person name="Stajich J.E."/>
            <person name="Barry K."/>
            <person name="Grigoriev I.V."/>
            <person name="Crous P."/>
            <person name="Smith M.E."/>
        </authorList>
    </citation>
    <scope>NUCLEOTIDE SEQUENCE</scope>
    <source>
        <strain evidence="1">CBS 190363</strain>
    </source>
</reference>
<sequence>MVYAVAVLKGATSVSGVVTLTQDSPSSPTTVKAVITGLTPGKHGFHIHEFGDNTNGCTSAGPHYNPQGHPHGAPTAEKRHVGDLGNLEAPEKGDAVFEITDKQVTLFGEHSVIGRTVVVHALEDDLGLGGHTLSVTTGNAGDRLACGVIGISELKK</sequence>
<gene>
    <name evidence="1" type="ORF">IWW38_000662</name>
</gene>
<dbReference type="EMBL" id="JANBVB010000011">
    <property type="protein sequence ID" value="KAJ2900122.1"/>
    <property type="molecule type" value="Genomic_DNA"/>
</dbReference>
<comment type="caution">
    <text evidence="1">The sequence shown here is derived from an EMBL/GenBank/DDBJ whole genome shotgun (WGS) entry which is preliminary data.</text>
</comment>
<protein>
    <submittedName>
        <fullName evidence="1">Uncharacterized protein</fullName>
    </submittedName>
</protein>
<keyword evidence="2" id="KW-1185">Reference proteome</keyword>
<proteinExistence type="predicted"/>
<name>A0ACC1M8S9_9FUNG</name>
<dbReference type="Proteomes" id="UP001139981">
    <property type="component" value="Unassembled WGS sequence"/>
</dbReference>
<evidence type="ECO:0000313" key="1">
    <source>
        <dbReference type="EMBL" id="KAJ2900122.1"/>
    </source>
</evidence>
<organism evidence="1 2">
    <name type="scientific">Coemansia aciculifera</name>
    <dbReference type="NCBI Taxonomy" id="417176"/>
    <lineage>
        <taxon>Eukaryota</taxon>
        <taxon>Fungi</taxon>
        <taxon>Fungi incertae sedis</taxon>
        <taxon>Zoopagomycota</taxon>
        <taxon>Kickxellomycotina</taxon>
        <taxon>Kickxellomycetes</taxon>
        <taxon>Kickxellales</taxon>
        <taxon>Kickxellaceae</taxon>
        <taxon>Coemansia</taxon>
    </lineage>
</organism>